<organism evidence="3 4">
    <name type="scientific">Pyxidicoccus parkwayensis</name>
    <dbReference type="NCBI Taxonomy" id="2813578"/>
    <lineage>
        <taxon>Bacteria</taxon>
        <taxon>Pseudomonadati</taxon>
        <taxon>Myxococcota</taxon>
        <taxon>Myxococcia</taxon>
        <taxon>Myxococcales</taxon>
        <taxon>Cystobacterineae</taxon>
        <taxon>Myxococcaceae</taxon>
        <taxon>Pyxidicoccus</taxon>
    </lineage>
</organism>
<gene>
    <name evidence="3" type="ORF">JY651_18915</name>
</gene>
<dbReference type="Pfam" id="PF00561">
    <property type="entry name" value="Abhydrolase_1"/>
    <property type="match status" value="1"/>
</dbReference>
<dbReference type="RefSeq" id="WP_206728399.1">
    <property type="nucleotide sequence ID" value="NZ_CP071090.1"/>
</dbReference>
<dbReference type="PANTHER" id="PTHR43433:SF5">
    <property type="entry name" value="AB HYDROLASE-1 DOMAIN-CONTAINING PROTEIN"/>
    <property type="match status" value="1"/>
</dbReference>
<keyword evidence="3" id="KW-0378">Hydrolase</keyword>
<feature type="domain" description="AB hydrolase-1" evidence="2">
    <location>
        <begin position="33"/>
        <end position="277"/>
    </location>
</feature>
<evidence type="ECO:0000259" key="2">
    <source>
        <dbReference type="Pfam" id="PF00561"/>
    </source>
</evidence>
<dbReference type="InterPro" id="IPR000073">
    <property type="entry name" value="AB_hydrolase_1"/>
</dbReference>
<reference evidence="3 4" key="1">
    <citation type="submission" date="2021-02" db="EMBL/GenBank/DDBJ databases">
        <title>De Novo genome assembly of isolated myxobacteria.</title>
        <authorList>
            <person name="Stevens D.C."/>
        </authorList>
    </citation>
    <scope>NUCLEOTIDE SEQUENCE [LARGE SCALE GENOMIC DNA]</scope>
    <source>
        <strain evidence="4">SCPEA02</strain>
    </source>
</reference>
<feature type="region of interest" description="Disordered" evidence="1">
    <location>
        <begin position="293"/>
        <end position="327"/>
    </location>
</feature>
<name>A0ABX7P8S8_9BACT</name>
<dbReference type="GO" id="GO:0016787">
    <property type="term" value="F:hydrolase activity"/>
    <property type="evidence" value="ECO:0007669"/>
    <property type="project" value="UniProtKB-KW"/>
</dbReference>
<evidence type="ECO:0000313" key="3">
    <source>
        <dbReference type="EMBL" id="QSQ26857.1"/>
    </source>
</evidence>
<dbReference type="Gene3D" id="3.40.50.1820">
    <property type="entry name" value="alpha/beta hydrolase"/>
    <property type="match status" value="1"/>
</dbReference>
<dbReference type="PANTHER" id="PTHR43433">
    <property type="entry name" value="HYDROLASE, ALPHA/BETA FOLD FAMILY PROTEIN"/>
    <property type="match status" value="1"/>
</dbReference>
<sequence length="327" mass="36501">MSPEALYFHQDMLRVPDGAELYYQSTGDGLPGMVLCDGLGCDGFAWKYLAPFLARRHRVLRWHYRGHGRSGIPDDRTRIGMLYTCDDLRRIMDAAGLERAVVFGHSMGVQVALEFHRRYASRVAGLVLVCGSYGNPLDTFHDSTVLKRLFPLIRRVVERYPEESARIIHAALRTELTVQLAITLEMNRERIARNDLAPYFDHLARMDPVVFVRTLDSLSEHNAWDHLPHVDVPTLVVAGERDRFTPGWISRKMADRIPGAELLLIPEGTHTAPLEAPGQVEVRVERFLRERLGVRTAASPPPAPLEAESPSEAPEAPGKAAASSPGS</sequence>
<feature type="compositionally biased region" description="Low complexity" evidence="1">
    <location>
        <begin position="305"/>
        <end position="327"/>
    </location>
</feature>
<protein>
    <submittedName>
        <fullName evidence="3">Alpha/beta hydrolase</fullName>
    </submittedName>
</protein>
<dbReference type="InterPro" id="IPR050471">
    <property type="entry name" value="AB_hydrolase"/>
</dbReference>
<dbReference type="InterPro" id="IPR029058">
    <property type="entry name" value="AB_hydrolase_fold"/>
</dbReference>
<keyword evidence="4" id="KW-1185">Reference proteome</keyword>
<dbReference type="SUPFAM" id="SSF53474">
    <property type="entry name" value="alpha/beta-Hydrolases"/>
    <property type="match status" value="1"/>
</dbReference>
<accession>A0ABX7P8S8</accession>
<evidence type="ECO:0000256" key="1">
    <source>
        <dbReference type="SAM" id="MobiDB-lite"/>
    </source>
</evidence>
<dbReference type="Proteomes" id="UP000662747">
    <property type="component" value="Chromosome"/>
</dbReference>
<dbReference type="EMBL" id="CP071090">
    <property type="protein sequence ID" value="QSQ26857.1"/>
    <property type="molecule type" value="Genomic_DNA"/>
</dbReference>
<evidence type="ECO:0000313" key="4">
    <source>
        <dbReference type="Proteomes" id="UP000662747"/>
    </source>
</evidence>
<proteinExistence type="predicted"/>